<keyword evidence="3" id="KW-0812">Transmembrane</keyword>
<dbReference type="Proteomes" id="UP000472263">
    <property type="component" value="Chromosome 14"/>
</dbReference>
<dbReference type="PANTHER" id="PTHR16311:SF3">
    <property type="entry name" value="THROMBOSPONDIN TYPE-1 DOMAIN-CONTAINING PROTEIN 1"/>
    <property type="match status" value="1"/>
</dbReference>
<dbReference type="Pfam" id="PF24306">
    <property type="entry name" value="THSD1_N"/>
    <property type="match status" value="1"/>
</dbReference>
<keyword evidence="1" id="KW-1015">Disulfide bond</keyword>
<feature type="domain" description="THSD1 N-terminal" evidence="4">
    <location>
        <begin position="26"/>
        <end position="106"/>
    </location>
</feature>
<dbReference type="AlphaFoldDB" id="A0A667XME8"/>
<organism evidence="7 8">
    <name type="scientific">Myripristis murdjan</name>
    <name type="common">pinecone soldierfish</name>
    <dbReference type="NCBI Taxonomy" id="586833"/>
    <lineage>
        <taxon>Eukaryota</taxon>
        <taxon>Metazoa</taxon>
        <taxon>Chordata</taxon>
        <taxon>Craniata</taxon>
        <taxon>Vertebrata</taxon>
        <taxon>Euteleostomi</taxon>
        <taxon>Actinopterygii</taxon>
        <taxon>Neopterygii</taxon>
        <taxon>Teleostei</taxon>
        <taxon>Neoteleostei</taxon>
        <taxon>Acanthomorphata</taxon>
        <taxon>Holocentriformes</taxon>
        <taxon>Holocentridae</taxon>
        <taxon>Myripristis</taxon>
    </lineage>
</organism>
<dbReference type="Ensembl" id="ENSMMDT00005013786.1">
    <property type="protein sequence ID" value="ENSMMDP00005013399.1"/>
    <property type="gene ID" value="ENSMMDG00005006775.1"/>
</dbReference>
<dbReference type="Pfam" id="PF24310">
    <property type="entry name" value="THSD1_D2"/>
    <property type="match status" value="1"/>
</dbReference>
<reference evidence="7" key="2">
    <citation type="submission" date="2025-08" db="UniProtKB">
        <authorList>
            <consortium name="Ensembl"/>
        </authorList>
    </citation>
    <scope>IDENTIFICATION</scope>
</reference>
<evidence type="ECO:0000256" key="2">
    <source>
        <dbReference type="SAM" id="MobiDB-lite"/>
    </source>
</evidence>
<dbReference type="Pfam" id="PF00090">
    <property type="entry name" value="TSP_1"/>
    <property type="match status" value="1"/>
</dbReference>
<keyword evidence="3" id="KW-1133">Transmembrane helix</keyword>
<evidence type="ECO:0000259" key="5">
    <source>
        <dbReference type="Pfam" id="PF24310"/>
    </source>
</evidence>
<dbReference type="PANTHER" id="PTHR16311">
    <property type="entry name" value="THROMBOSPONDIN TYPE I DOMAIN-CONTAINING 1"/>
    <property type="match status" value="1"/>
</dbReference>
<dbReference type="Pfam" id="PF24311">
    <property type="entry name" value="THSD1_D3"/>
    <property type="match status" value="1"/>
</dbReference>
<reference evidence="7" key="1">
    <citation type="submission" date="2019-06" db="EMBL/GenBank/DDBJ databases">
        <authorList>
            <consortium name="Wellcome Sanger Institute Data Sharing"/>
        </authorList>
    </citation>
    <scope>NUCLEOTIDE SEQUENCE [LARGE SCALE GENOMIC DNA]</scope>
</reference>
<dbReference type="InterPro" id="IPR036383">
    <property type="entry name" value="TSP1_rpt_sf"/>
</dbReference>
<feature type="compositionally biased region" description="Low complexity" evidence="2">
    <location>
        <begin position="699"/>
        <end position="709"/>
    </location>
</feature>
<feature type="transmembrane region" description="Helical" evidence="3">
    <location>
        <begin position="384"/>
        <end position="406"/>
    </location>
</feature>
<evidence type="ECO:0000259" key="4">
    <source>
        <dbReference type="Pfam" id="PF24306"/>
    </source>
</evidence>
<name>A0A667XME8_9TELE</name>
<evidence type="ECO:0000259" key="6">
    <source>
        <dbReference type="Pfam" id="PF24311"/>
    </source>
</evidence>
<dbReference type="InterPro" id="IPR056217">
    <property type="entry name" value="THSD1_N"/>
</dbReference>
<dbReference type="GeneTree" id="ENSGT00390000013335"/>
<dbReference type="InterPro" id="IPR056219">
    <property type="entry name" value="THSD1_D3"/>
</dbReference>
<dbReference type="InterPro" id="IPR038877">
    <property type="entry name" value="THSD1"/>
</dbReference>
<evidence type="ECO:0000256" key="3">
    <source>
        <dbReference type="SAM" id="Phobius"/>
    </source>
</evidence>
<evidence type="ECO:0000313" key="7">
    <source>
        <dbReference type="Ensembl" id="ENSMMDP00005013399.1"/>
    </source>
</evidence>
<gene>
    <name evidence="7" type="primary">thsd1</name>
</gene>
<dbReference type="Gene3D" id="2.20.100.10">
    <property type="entry name" value="Thrombospondin type-1 (TSP1) repeat"/>
    <property type="match status" value="1"/>
</dbReference>
<feature type="region of interest" description="Disordered" evidence="2">
    <location>
        <begin position="524"/>
        <end position="570"/>
    </location>
</feature>
<evidence type="ECO:0000256" key="1">
    <source>
        <dbReference type="ARBA" id="ARBA00023157"/>
    </source>
</evidence>
<sequence>LLPCPRLSGHLRKHLVADYFLAMAGLHLWPSLHVALSNASVFVDFSTESNCSTTRNTTLSLVDMETNTTLLTRTLPNGQSEGRIEFNCSCFLYAGTFRFLLRQTSIILHSSSVFLVSHQVGISTNEYFQACSSSLSSALSLEVSYMEYNQIGRNSIDKVRARTRHPIQALRSQSVELPCAFPFTDKDFIRVAVRSPHTTQEVKSSGPLYLSRIFSYKLLVDNANAYRTGCEGAMTVKLVTPPCAHINGKEPSSPPLAFNWLTQGENETEFNCSVFYPGRNKYCFRFVFNFSRSPSPAQTCLVVHRSTESWGPWQPWSVCSVSCGEGVRERVRDCLLPSSAGGLQCTGMVKEQSLCSLEDCVALPAPSPSLPPAPVGVAPLGGNLVVVAGICLCLAVILATVVVTVWRKLCRAPQCSSVRRGSMHSPGGRKLSDEASICGHSLQRPSLSESQGPPGGLGMGPLSQPLVVPLPQDPERLSPSGQKMLPPIFGYRLAQQQLKEMKKKGLKEATQLYHVSSSPVHDTLLETSASPTNSPTPTPTGGLNPHFRRTSSFNDTKPQPPPATHSGHFRERSMTQLKHTGTNTNAISAPDMSSKTDVNGTGERERQRSGGTGGGRGISGIGGPAQGSVSSNSGDRLGLERAEQNWNRRGPSPIQRNMLARKLKEAQSSSGHKARQRSSTFSASSSEQRKGRCRSLPMSGDYSSSDGSAYRLSEAEQRMLDLDLSPAYVVEEK</sequence>
<feature type="compositionally biased region" description="Gly residues" evidence="2">
    <location>
        <begin position="610"/>
        <end position="625"/>
    </location>
</feature>
<keyword evidence="3" id="KW-0472">Membrane</keyword>
<proteinExistence type="predicted"/>
<accession>A0A667XME8</accession>
<dbReference type="GO" id="GO:0071944">
    <property type="term" value="C:cell periphery"/>
    <property type="evidence" value="ECO:0007669"/>
    <property type="project" value="TreeGrafter"/>
</dbReference>
<dbReference type="SMART" id="SM00209">
    <property type="entry name" value="TSP1"/>
    <property type="match status" value="1"/>
</dbReference>
<keyword evidence="8" id="KW-1185">Reference proteome</keyword>
<dbReference type="FunFam" id="2.20.100.10:FF:000001">
    <property type="entry name" value="semaphorin-5A isoform X1"/>
    <property type="match status" value="1"/>
</dbReference>
<dbReference type="InterPro" id="IPR056218">
    <property type="entry name" value="THSD1_D2"/>
</dbReference>
<feature type="compositionally biased region" description="Polar residues" evidence="2">
    <location>
        <begin position="582"/>
        <end position="599"/>
    </location>
</feature>
<dbReference type="InterPro" id="IPR000884">
    <property type="entry name" value="TSP1_rpt"/>
</dbReference>
<feature type="region of interest" description="Disordered" evidence="2">
    <location>
        <begin position="582"/>
        <end position="709"/>
    </location>
</feature>
<reference evidence="7" key="3">
    <citation type="submission" date="2025-09" db="UniProtKB">
        <authorList>
            <consortium name="Ensembl"/>
        </authorList>
    </citation>
    <scope>IDENTIFICATION</scope>
</reference>
<feature type="domain" description="THSD1 third Ig-like" evidence="6">
    <location>
        <begin position="215"/>
        <end position="305"/>
    </location>
</feature>
<protein>
    <submittedName>
        <fullName evidence="7">Thrombospondin, type I, domain containing 1</fullName>
    </submittedName>
</protein>
<feature type="domain" description="THSD1 second Ig-like" evidence="5">
    <location>
        <begin position="112"/>
        <end position="208"/>
    </location>
</feature>
<dbReference type="SUPFAM" id="SSF82895">
    <property type="entry name" value="TSP-1 type 1 repeat"/>
    <property type="match status" value="1"/>
</dbReference>
<dbReference type="PROSITE" id="PS50092">
    <property type="entry name" value="TSP1"/>
    <property type="match status" value="1"/>
</dbReference>
<evidence type="ECO:0000313" key="8">
    <source>
        <dbReference type="Proteomes" id="UP000472263"/>
    </source>
</evidence>